<organism evidence="1 2">
    <name type="scientific">Streptococcus oralis subsp. oralis</name>
    <dbReference type="NCBI Taxonomy" id="1891914"/>
    <lineage>
        <taxon>Bacteria</taxon>
        <taxon>Bacillati</taxon>
        <taxon>Bacillota</taxon>
        <taxon>Bacilli</taxon>
        <taxon>Lactobacillales</taxon>
        <taxon>Streptococcaceae</taxon>
        <taxon>Streptococcus</taxon>
    </lineage>
</organism>
<dbReference type="Pfam" id="PF10117">
    <property type="entry name" value="McrBC"/>
    <property type="match status" value="1"/>
</dbReference>
<protein>
    <submittedName>
        <fullName evidence="1">McrBC 5-methylcytosine restriction system component</fullName>
    </submittedName>
</protein>
<gene>
    <name evidence="1" type="ORF">TZ87_00405</name>
</gene>
<dbReference type="PANTHER" id="PTHR38733:SF1">
    <property type="entry name" value="TYPE IV METHYL-DIRECTED RESTRICTION ENZYME ECOKMCRBC"/>
    <property type="match status" value="1"/>
</dbReference>
<dbReference type="InterPro" id="IPR019292">
    <property type="entry name" value="McrC"/>
</dbReference>
<dbReference type="PANTHER" id="PTHR38733">
    <property type="entry name" value="PROTEIN MCRC"/>
    <property type="match status" value="1"/>
</dbReference>
<comment type="caution">
    <text evidence="1">The sequence shown here is derived from an EMBL/GenBank/DDBJ whole genome shotgun (WGS) entry which is preliminary data.</text>
</comment>
<sequence>MILNREKHGLGYQEQKIHGILFDVSWLWEEYIYTLLPKDFIHPRNKDKTDGISVFSNRERKVFPDFYHKELKIVLDAKYKKLEDTEKGINREDLFQLISYSYILKAEKAGLIFPSIEQSVNSEIGEVVGYGVLLKKLSIQIPQNASSYNEFCEMMESSEEIFKRNIDKEVGRN</sequence>
<dbReference type="EMBL" id="JYGM01000001">
    <property type="protein sequence ID" value="KJQ65278.1"/>
    <property type="molecule type" value="Genomic_DNA"/>
</dbReference>
<proteinExistence type="predicted"/>
<evidence type="ECO:0000313" key="2">
    <source>
        <dbReference type="Proteomes" id="UP000033657"/>
    </source>
</evidence>
<evidence type="ECO:0000313" key="1">
    <source>
        <dbReference type="EMBL" id="KJQ65278.1"/>
    </source>
</evidence>
<dbReference type="AlphaFoldDB" id="A0A0F2D316"/>
<reference evidence="1 2" key="1">
    <citation type="submission" date="2015-02" db="EMBL/GenBank/DDBJ databases">
        <title>Evolution of amylase-binding proteins of oral streptococcal species.</title>
        <authorList>
            <person name="Haase E.M."/>
        </authorList>
    </citation>
    <scope>NUCLEOTIDE SEQUENCE [LARGE SCALE GENOMIC DNA]</scope>
    <source>
        <strain evidence="1 2">COL85/1862</strain>
    </source>
</reference>
<dbReference type="Proteomes" id="UP000033657">
    <property type="component" value="Unassembled WGS sequence"/>
</dbReference>
<name>A0A0F2D316_STROR</name>
<dbReference type="PATRIC" id="fig|28037.209.peg.405"/>
<accession>A0A0F2D316</accession>